<comment type="cofactor">
    <cofactor evidence="2">
        <name>Mg(2+)</name>
        <dbReference type="ChEBI" id="CHEBI:18420"/>
    </cofactor>
</comment>
<dbReference type="InterPro" id="IPR040634">
    <property type="entry name" value="Arg_decarb_HB"/>
</dbReference>
<protein>
    <recommendedName>
        <fullName evidence="5 13">Arginine decarboxylase</fullName>
        <ecNumber evidence="5 13">4.1.1.19</ecNumber>
    </recommendedName>
</protein>
<dbReference type="Gene3D" id="1.20.58.930">
    <property type="match status" value="1"/>
</dbReference>
<dbReference type="GO" id="GO:0046872">
    <property type="term" value="F:metal ion binding"/>
    <property type="evidence" value="ECO:0007669"/>
    <property type="project" value="UniProtKB-KW"/>
</dbReference>
<dbReference type="PROSITE" id="PS00878">
    <property type="entry name" value="ODR_DC_2_1"/>
    <property type="match status" value="1"/>
</dbReference>
<feature type="domain" description="Arginine decarboxylase helical bundle" evidence="17">
    <location>
        <begin position="376"/>
        <end position="455"/>
    </location>
</feature>
<dbReference type="Gene3D" id="1.10.287.3440">
    <property type="match status" value="1"/>
</dbReference>
<evidence type="ECO:0000259" key="18">
    <source>
        <dbReference type="Pfam" id="PF17944"/>
    </source>
</evidence>
<dbReference type="Pfam" id="PF17810">
    <property type="entry name" value="Arg_decarb_HB"/>
    <property type="match status" value="1"/>
</dbReference>
<evidence type="ECO:0000256" key="6">
    <source>
        <dbReference type="ARBA" id="ARBA00022723"/>
    </source>
</evidence>
<feature type="domain" description="Orn/DAP/Arg decarboxylase 2 N-terminal" evidence="16">
    <location>
        <begin position="95"/>
        <end position="350"/>
    </location>
</feature>
<dbReference type="RefSeq" id="WP_185691673.1">
    <property type="nucleotide sequence ID" value="NZ_JACHVA010000040.1"/>
</dbReference>
<keyword evidence="10" id="KW-0745">Spermidine biosynthesis</keyword>
<dbReference type="NCBIfam" id="TIGR01273">
    <property type="entry name" value="speA"/>
    <property type="match status" value="1"/>
</dbReference>
<evidence type="ECO:0000313" key="19">
    <source>
        <dbReference type="EMBL" id="MBC2600939.1"/>
    </source>
</evidence>
<dbReference type="Pfam" id="PF02784">
    <property type="entry name" value="Orn_Arg_deC_N"/>
    <property type="match status" value="1"/>
</dbReference>
<dbReference type="SUPFAM" id="SSF51419">
    <property type="entry name" value="PLP-binding barrel"/>
    <property type="match status" value="1"/>
</dbReference>
<gene>
    <name evidence="19" type="primary">speA</name>
    <name evidence="19" type="ORF">H5P30_04010</name>
</gene>
<comment type="cofactor">
    <cofactor evidence="1 14">
        <name>pyridoxal 5'-phosphate</name>
        <dbReference type="ChEBI" id="CHEBI:597326"/>
    </cofactor>
</comment>
<evidence type="ECO:0000256" key="2">
    <source>
        <dbReference type="ARBA" id="ARBA00001946"/>
    </source>
</evidence>
<evidence type="ECO:0000259" key="16">
    <source>
        <dbReference type="Pfam" id="PF02784"/>
    </source>
</evidence>
<dbReference type="InterPro" id="IPR022653">
    <property type="entry name" value="De-COase2_pyr-phos_BS"/>
</dbReference>
<dbReference type="EMBL" id="JACHVA010000040">
    <property type="protein sequence ID" value="MBC2600939.1"/>
    <property type="molecule type" value="Genomic_DNA"/>
</dbReference>
<dbReference type="PANTHER" id="PTHR43295">
    <property type="entry name" value="ARGININE DECARBOXYLASE"/>
    <property type="match status" value="1"/>
</dbReference>
<keyword evidence="7" id="KW-0210">Decarboxylase</keyword>
<dbReference type="InterPro" id="IPR029066">
    <property type="entry name" value="PLP-binding_barrel"/>
</dbReference>
<evidence type="ECO:0000256" key="15">
    <source>
        <dbReference type="PIRSR" id="PIRSR600183-50"/>
    </source>
</evidence>
<evidence type="ECO:0000256" key="5">
    <source>
        <dbReference type="ARBA" id="ARBA00012426"/>
    </source>
</evidence>
<evidence type="ECO:0000256" key="12">
    <source>
        <dbReference type="ARBA" id="ARBA00023239"/>
    </source>
</evidence>
<accession>A0A7X1AW90</accession>
<dbReference type="InterPro" id="IPR041128">
    <property type="entry name" value="Arg_decarbox_C"/>
</dbReference>
<evidence type="ECO:0000313" key="20">
    <source>
        <dbReference type="Proteomes" id="UP000525652"/>
    </source>
</evidence>
<evidence type="ECO:0000256" key="3">
    <source>
        <dbReference type="ARBA" id="ARBA00002257"/>
    </source>
</evidence>
<dbReference type="InterPro" id="IPR022644">
    <property type="entry name" value="De-COase2_N"/>
</dbReference>
<evidence type="ECO:0000256" key="9">
    <source>
        <dbReference type="ARBA" id="ARBA00022898"/>
    </source>
</evidence>
<dbReference type="PRINTS" id="PR01179">
    <property type="entry name" value="ODADCRBXLASE"/>
</dbReference>
<name>A0A7X1AW90_9BACT</name>
<dbReference type="Gene3D" id="3.20.20.10">
    <property type="entry name" value="Alanine racemase"/>
    <property type="match status" value="1"/>
</dbReference>
<dbReference type="InterPro" id="IPR002985">
    <property type="entry name" value="Arg_decrbxlase"/>
</dbReference>
<dbReference type="GO" id="GO:0008295">
    <property type="term" value="P:spermidine biosynthetic process"/>
    <property type="evidence" value="ECO:0007669"/>
    <property type="project" value="UniProtKB-UniRule"/>
</dbReference>
<dbReference type="InterPro" id="IPR009006">
    <property type="entry name" value="Ala_racemase/Decarboxylase_C"/>
</dbReference>
<dbReference type="Pfam" id="PF17944">
    <property type="entry name" value="Arg_decarbox_C"/>
    <property type="match status" value="1"/>
</dbReference>
<evidence type="ECO:0000259" key="17">
    <source>
        <dbReference type="Pfam" id="PF17810"/>
    </source>
</evidence>
<evidence type="ECO:0000256" key="1">
    <source>
        <dbReference type="ARBA" id="ARBA00001933"/>
    </source>
</evidence>
<keyword evidence="20" id="KW-1185">Reference proteome</keyword>
<dbReference type="NCBIfam" id="NF003763">
    <property type="entry name" value="PRK05354.1"/>
    <property type="match status" value="1"/>
</dbReference>
<reference evidence="19 20" key="1">
    <citation type="submission" date="2020-07" db="EMBL/GenBank/DDBJ databases">
        <authorList>
            <person name="Feng X."/>
        </authorList>
    </citation>
    <scope>NUCLEOTIDE SEQUENCE [LARGE SCALE GENOMIC DNA]</scope>
    <source>
        <strain evidence="19 20">JCM14086</strain>
    </source>
</reference>
<evidence type="ECO:0000256" key="8">
    <source>
        <dbReference type="ARBA" id="ARBA00022842"/>
    </source>
</evidence>
<dbReference type="PRINTS" id="PR01180">
    <property type="entry name" value="ARGDCRBXLASE"/>
</dbReference>
<dbReference type="InterPro" id="IPR000183">
    <property type="entry name" value="Orn/DAP/Arg_de-COase"/>
</dbReference>
<dbReference type="CDD" id="cd06830">
    <property type="entry name" value="PLPDE_III_ADC"/>
    <property type="match status" value="1"/>
</dbReference>
<evidence type="ECO:0000256" key="14">
    <source>
        <dbReference type="PIRSR" id="PIRSR001336-50"/>
    </source>
</evidence>
<dbReference type="GO" id="GO:0008792">
    <property type="term" value="F:arginine decarboxylase activity"/>
    <property type="evidence" value="ECO:0007669"/>
    <property type="project" value="UniProtKB-UniRule"/>
</dbReference>
<dbReference type="GO" id="GO:0006527">
    <property type="term" value="P:L-arginine catabolic process"/>
    <property type="evidence" value="ECO:0007669"/>
    <property type="project" value="InterPro"/>
</dbReference>
<proteinExistence type="inferred from homology"/>
<feature type="active site" description="Proton donor" evidence="15">
    <location>
        <position position="509"/>
    </location>
</feature>
<dbReference type="EC" id="4.1.1.19" evidence="5 13"/>
<feature type="domain" description="Arginine decarboxylase C-terminal helical" evidence="18">
    <location>
        <begin position="587"/>
        <end position="640"/>
    </location>
</feature>
<keyword evidence="9 14" id="KW-0663">Pyridoxal phosphate</keyword>
<dbReference type="PANTHER" id="PTHR43295:SF9">
    <property type="entry name" value="BIOSYNTHETIC ARGININE DECARBOXYLASE"/>
    <property type="match status" value="1"/>
</dbReference>
<evidence type="ECO:0000256" key="7">
    <source>
        <dbReference type="ARBA" id="ARBA00022793"/>
    </source>
</evidence>
<comment type="caution">
    <text evidence="19">The sequence shown here is derived from an EMBL/GenBank/DDBJ whole genome shotgun (WGS) entry which is preliminary data.</text>
</comment>
<feature type="modified residue" description="N6-(pyridoxal phosphate)lysine" evidence="14">
    <location>
        <position position="108"/>
    </location>
</feature>
<keyword evidence="11" id="KW-0620">Polyamine biosynthesis</keyword>
<keyword evidence="6" id="KW-0479">Metal-binding</keyword>
<dbReference type="Gene3D" id="2.40.37.10">
    <property type="entry name" value="Lyase, Ornithine Decarboxylase, Chain A, domain 1"/>
    <property type="match status" value="1"/>
</dbReference>
<evidence type="ECO:0000256" key="11">
    <source>
        <dbReference type="ARBA" id="ARBA00023115"/>
    </source>
</evidence>
<comment type="similarity">
    <text evidence="4">Belongs to the Orn/Lys/Arg decarboxylase class-II family. SpeA subfamily.</text>
</comment>
<keyword evidence="8" id="KW-0460">Magnesium</keyword>
<evidence type="ECO:0000256" key="4">
    <source>
        <dbReference type="ARBA" id="ARBA00008357"/>
    </source>
</evidence>
<keyword evidence="12 19" id="KW-0456">Lyase</keyword>
<dbReference type="Proteomes" id="UP000525652">
    <property type="component" value="Unassembled WGS sequence"/>
</dbReference>
<sequence>MNSPEMDSQSWTSEDSAALYGVREWSGGYFDVSEEGDVVLCPKGENDGSRLSLPRVVEGLRKRGISMPVLLRFPELLDQQIHELNSGFNEAIEEYSYGGRYRGVYPVKVNQQEQVIDEVCTYGARYGHGLEAGSKAELIAALAYLKNPGDLLICNGYKDERFIELGLYARRIGIDCVFVIETPIEVNLIIETAKRLGIRPKVGVRVRLSSCGSGHWKDSGGDRSVFGLNAGQLMDCIDRFRESGYLDCVQLLHYHLGSQVPDIRDIRTSLTEACRVYVGLIEEGAPMGTLDIGGGLAIDYEGSQSKSGGSRNYTIQEYCRDVIETVKHQMDLSKVDHPTIVSESGRATVAYYSVLLVDVLDVNRFEPDLDESEVPQDAHYLLRNSLEVGRALNDENLQECYNDAFYYRDEIRQLFQAGALGLRDRSLGEKIFWDNLSKIWKLCSQMDEDEVPEELLGLESFLADIYYGNFSLFQSLPDAWAIDQVFPVVPIERLNEEPSRRAILSDITCDCDGKVDRFVESGRIRRTLAVHEPRDQEKYLLGVFLVGAYQETLGDLHNLLGDTHVVSVRMGKGGDFEVDREIEGDSIADVLSYVEYDPKQVSSRFRASVERAVRSGDIDVDERRSIVKTFEDTLRGYTYFEE</sequence>
<organism evidence="19 20">
    <name type="scientific">Puniceicoccus vermicola</name>
    <dbReference type="NCBI Taxonomy" id="388746"/>
    <lineage>
        <taxon>Bacteria</taxon>
        <taxon>Pseudomonadati</taxon>
        <taxon>Verrucomicrobiota</taxon>
        <taxon>Opitutia</taxon>
        <taxon>Puniceicoccales</taxon>
        <taxon>Puniceicoccaceae</taxon>
        <taxon>Puniceicoccus</taxon>
    </lineage>
</organism>
<evidence type="ECO:0000256" key="13">
    <source>
        <dbReference type="NCBIfam" id="TIGR01273"/>
    </source>
</evidence>
<dbReference type="AlphaFoldDB" id="A0A7X1AW90"/>
<dbReference type="PIRSF" id="PIRSF001336">
    <property type="entry name" value="Arg_decrbxlase"/>
    <property type="match status" value="1"/>
</dbReference>
<evidence type="ECO:0000256" key="10">
    <source>
        <dbReference type="ARBA" id="ARBA00023066"/>
    </source>
</evidence>
<comment type="function">
    <text evidence="3">Catalyzes the biosynthesis of agmatine from arginine.</text>
</comment>